<dbReference type="InterPro" id="IPR013507">
    <property type="entry name" value="DNA_mismatch_S5_2-like"/>
</dbReference>
<name>A0A2K8L0U8_MARES</name>
<dbReference type="PANTHER" id="PTHR10073">
    <property type="entry name" value="DNA MISMATCH REPAIR PROTEIN MLH, PMS, MUTL"/>
    <property type="match status" value="1"/>
</dbReference>
<feature type="domain" description="DNA mismatch repair protein S5" evidence="7">
    <location>
        <begin position="211"/>
        <end position="329"/>
    </location>
</feature>
<dbReference type="FunFam" id="3.30.565.10:FF:000003">
    <property type="entry name" value="DNA mismatch repair endonuclease MutL"/>
    <property type="match status" value="1"/>
</dbReference>
<dbReference type="KEGG" id="maes:Ga0123461_1012"/>
<dbReference type="InterPro" id="IPR036890">
    <property type="entry name" value="HATPase_C_sf"/>
</dbReference>
<evidence type="ECO:0000259" key="6">
    <source>
        <dbReference type="SMART" id="SM00853"/>
    </source>
</evidence>
<dbReference type="HAMAP" id="MF_00149">
    <property type="entry name" value="DNA_mis_repair"/>
    <property type="match status" value="1"/>
</dbReference>
<dbReference type="InterPro" id="IPR042120">
    <property type="entry name" value="MutL_C_dimsub"/>
</dbReference>
<proteinExistence type="inferred from homology"/>
<dbReference type="SUPFAM" id="SSF54211">
    <property type="entry name" value="Ribosomal protein S5 domain 2-like"/>
    <property type="match status" value="1"/>
</dbReference>
<dbReference type="InterPro" id="IPR038973">
    <property type="entry name" value="MutL/Mlh/Pms-like"/>
</dbReference>
<evidence type="ECO:0000256" key="5">
    <source>
        <dbReference type="HAMAP-Rule" id="MF_00149"/>
    </source>
</evidence>
<dbReference type="Gene3D" id="3.30.1370.100">
    <property type="entry name" value="MutL, C-terminal domain, regulatory subdomain"/>
    <property type="match status" value="1"/>
</dbReference>
<dbReference type="PROSITE" id="PS00058">
    <property type="entry name" value="DNA_MISMATCH_REPAIR_1"/>
    <property type="match status" value="1"/>
</dbReference>
<dbReference type="SMART" id="SM01340">
    <property type="entry name" value="DNA_mis_repair"/>
    <property type="match status" value="1"/>
</dbReference>
<dbReference type="PANTHER" id="PTHR10073:SF12">
    <property type="entry name" value="DNA MISMATCH REPAIR PROTEIN MLH1"/>
    <property type="match status" value="1"/>
</dbReference>
<dbReference type="GO" id="GO:0006298">
    <property type="term" value="P:mismatch repair"/>
    <property type="evidence" value="ECO:0007669"/>
    <property type="project" value="UniProtKB-UniRule"/>
</dbReference>
<dbReference type="SUPFAM" id="SSF55874">
    <property type="entry name" value="ATPase domain of HSP90 chaperone/DNA topoisomerase II/histidine kinase"/>
    <property type="match status" value="1"/>
</dbReference>
<keyword evidence="3 5" id="KW-0227">DNA damage</keyword>
<dbReference type="GO" id="GO:0032300">
    <property type="term" value="C:mismatch repair complex"/>
    <property type="evidence" value="ECO:0007669"/>
    <property type="project" value="InterPro"/>
</dbReference>
<organism evidence="8 9">
    <name type="scientific">Mariprofundus aestuarium</name>
    <dbReference type="NCBI Taxonomy" id="1921086"/>
    <lineage>
        <taxon>Bacteria</taxon>
        <taxon>Pseudomonadati</taxon>
        <taxon>Pseudomonadota</taxon>
        <taxon>Candidatius Mariprofundia</taxon>
        <taxon>Mariprofundales</taxon>
        <taxon>Mariprofundaceae</taxon>
        <taxon>Mariprofundus</taxon>
    </lineage>
</organism>
<comment type="similarity">
    <text evidence="1 5">Belongs to the DNA mismatch repair MutL/HexB family.</text>
</comment>
<dbReference type="InterPro" id="IPR014721">
    <property type="entry name" value="Ribsml_uS5_D2-typ_fold_subgr"/>
</dbReference>
<dbReference type="OrthoDB" id="5287384at2"/>
<dbReference type="InterPro" id="IPR037198">
    <property type="entry name" value="MutL_C_sf"/>
</dbReference>
<dbReference type="RefSeq" id="WP_100277325.1">
    <property type="nucleotide sequence ID" value="NZ_CP018799.1"/>
</dbReference>
<dbReference type="GO" id="GO:0005524">
    <property type="term" value="F:ATP binding"/>
    <property type="evidence" value="ECO:0007669"/>
    <property type="project" value="InterPro"/>
</dbReference>
<dbReference type="InterPro" id="IPR002099">
    <property type="entry name" value="MutL/Mlh/PMS"/>
</dbReference>
<dbReference type="Pfam" id="PF01119">
    <property type="entry name" value="DNA_mis_repair"/>
    <property type="match status" value="1"/>
</dbReference>
<dbReference type="Gene3D" id="3.30.1540.20">
    <property type="entry name" value="MutL, C-terminal domain, dimerisation subdomain"/>
    <property type="match status" value="1"/>
</dbReference>
<dbReference type="SUPFAM" id="SSF118116">
    <property type="entry name" value="DNA mismatch repair protein MutL"/>
    <property type="match status" value="1"/>
</dbReference>
<dbReference type="InterPro" id="IPR014790">
    <property type="entry name" value="MutL_C"/>
</dbReference>
<keyword evidence="9" id="KW-1185">Reference proteome</keyword>
<dbReference type="InterPro" id="IPR014762">
    <property type="entry name" value="DNA_mismatch_repair_CS"/>
</dbReference>
<gene>
    <name evidence="5" type="primary">mutL</name>
    <name evidence="8" type="ORF">Ga0123461_1012</name>
</gene>
<dbReference type="InterPro" id="IPR020667">
    <property type="entry name" value="DNA_mismatch_repair_MutL"/>
</dbReference>
<dbReference type="EMBL" id="CP018799">
    <property type="protein sequence ID" value="ATX79431.1"/>
    <property type="molecule type" value="Genomic_DNA"/>
</dbReference>
<evidence type="ECO:0000313" key="8">
    <source>
        <dbReference type="EMBL" id="ATX79431.1"/>
    </source>
</evidence>
<sequence>MTTEHLIHILSPQVANQIAAGEVVERPASAVKELVENSLDAGATKVVVRITAAGKKSIVIEDDGCGMSAADAELALQRHATSKIETSEDLHLIASHGFRGEALPSIASVSRFRMQTALAGSSEGVEVRVDGGATTEVRPAAPRMGTRIEVLDLFLNTPARLNFMRTDKTEDAAIIEVFRALALANPSVAMLLELDGRKRFDFTPQDERSRVMAILGSDFSDNSIEMAIEHEGMQISGHLGLPTFHHRDSTRMLFMVNGRVIRDKQLLAAVRAGYRDVMFHDRYPVAVIRIEIDPADVDVNVHPAKREVRFRSPQAVRAGVISCIRAAIEKMGQAVSSTTTDQAMRSMHYGGSASPSMGRGGMPRFSSGDFRAPSTGSNPMPKDMQRILFSAAAVSEPGAEYGAGQLNLGHPLAQIHRCYILAQTEAGVILVDQHAAHERMTYEKLKTQLAGKKVSSQKLLTPEPLNLSGKVAAWLHDHVEELEPFGVELEISGEESFLILAVPAMLVREAASELVAELVQSIMLMGSDAEGDGRGLGRILERWLGNRACKGSIKSGRLLSHQEQEALLREMEQTPNIAQCNHGRPTYVSLSLNDLDRLFGRKE</sequence>
<dbReference type="Gene3D" id="3.30.230.10">
    <property type="match status" value="1"/>
</dbReference>
<protein>
    <recommendedName>
        <fullName evidence="2 5">DNA mismatch repair protein MutL</fullName>
    </recommendedName>
</protein>
<dbReference type="NCBIfam" id="TIGR00585">
    <property type="entry name" value="mutl"/>
    <property type="match status" value="1"/>
</dbReference>
<reference evidence="8 9" key="1">
    <citation type="submission" date="2016-12" db="EMBL/GenBank/DDBJ databases">
        <title>Isolation and genomic insights into novel planktonic Zetaproteobacteria from stratified waters of the Chesapeake Bay.</title>
        <authorList>
            <person name="McAllister S.M."/>
            <person name="Kato S."/>
            <person name="Chan C.S."/>
            <person name="Chiu B.K."/>
            <person name="Field E.K."/>
        </authorList>
    </citation>
    <scope>NUCLEOTIDE SEQUENCE [LARGE SCALE GENOMIC DNA]</scope>
    <source>
        <strain evidence="8 9">CP-5</strain>
    </source>
</reference>
<evidence type="ECO:0000256" key="2">
    <source>
        <dbReference type="ARBA" id="ARBA00021975"/>
    </source>
</evidence>
<dbReference type="InterPro" id="IPR042121">
    <property type="entry name" value="MutL_C_regsub"/>
</dbReference>
<dbReference type="GO" id="GO:0016887">
    <property type="term" value="F:ATP hydrolysis activity"/>
    <property type="evidence" value="ECO:0007669"/>
    <property type="project" value="InterPro"/>
</dbReference>
<accession>A0A2K8L0U8</accession>
<dbReference type="GO" id="GO:0030983">
    <property type="term" value="F:mismatched DNA binding"/>
    <property type="evidence" value="ECO:0007669"/>
    <property type="project" value="InterPro"/>
</dbReference>
<evidence type="ECO:0000256" key="4">
    <source>
        <dbReference type="ARBA" id="ARBA00023204"/>
    </source>
</evidence>
<dbReference type="InterPro" id="IPR020568">
    <property type="entry name" value="Ribosomal_Su5_D2-typ_SF"/>
</dbReference>
<dbReference type="Pfam" id="PF08676">
    <property type="entry name" value="MutL_C"/>
    <property type="match status" value="1"/>
</dbReference>
<dbReference type="Pfam" id="PF13589">
    <property type="entry name" value="HATPase_c_3"/>
    <property type="match status" value="1"/>
</dbReference>
<evidence type="ECO:0000256" key="1">
    <source>
        <dbReference type="ARBA" id="ARBA00006082"/>
    </source>
</evidence>
<evidence type="ECO:0000313" key="9">
    <source>
        <dbReference type="Proteomes" id="UP000231701"/>
    </source>
</evidence>
<dbReference type="GO" id="GO:0140664">
    <property type="term" value="F:ATP-dependent DNA damage sensor activity"/>
    <property type="evidence" value="ECO:0007669"/>
    <property type="project" value="InterPro"/>
</dbReference>
<evidence type="ECO:0000259" key="7">
    <source>
        <dbReference type="SMART" id="SM01340"/>
    </source>
</evidence>
<dbReference type="Proteomes" id="UP000231701">
    <property type="component" value="Chromosome"/>
</dbReference>
<comment type="function">
    <text evidence="5">This protein is involved in the repair of mismatches in DNA. It is required for dam-dependent methyl-directed DNA mismatch repair. May act as a 'molecular matchmaker', a protein that promotes the formation of a stable complex between two or more DNA-binding proteins in an ATP-dependent manner without itself being part of a final effector complex.</text>
</comment>
<dbReference type="CDD" id="cd16926">
    <property type="entry name" value="HATPase_MutL-MLH-PMS-like"/>
    <property type="match status" value="1"/>
</dbReference>
<feature type="domain" description="MutL C-terminal dimerisation" evidence="6">
    <location>
        <begin position="411"/>
        <end position="559"/>
    </location>
</feature>
<evidence type="ECO:0000256" key="3">
    <source>
        <dbReference type="ARBA" id="ARBA00022763"/>
    </source>
</evidence>
<keyword evidence="4 5" id="KW-0234">DNA repair</keyword>
<dbReference type="SMART" id="SM00853">
    <property type="entry name" value="MutL_C"/>
    <property type="match status" value="1"/>
</dbReference>
<dbReference type="CDD" id="cd00782">
    <property type="entry name" value="MutL_Trans"/>
    <property type="match status" value="1"/>
</dbReference>
<dbReference type="Gene3D" id="3.30.565.10">
    <property type="entry name" value="Histidine kinase-like ATPase, C-terminal domain"/>
    <property type="match status" value="1"/>
</dbReference>
<dbReference type="AlphaFoldDB" id="A0A2K8L0U8"/>